<evidence type="ECO:0000256" key="13">
    <source>
        <dbReference type="ARBA" id="ARBA00040630"/>
    </source>
</evidence>
<feature type="transmembrane region" description="Helical" evidence="14">
    <location>
        <begin position="28"/>
        <end position="46"/>
    </location>
</feature>
<evidence type="ECO:0000256" key="6">
    <source>
        <dbReference type="ARBA" id="ARBA00022475"/>
    </source>
</evidence>
<evidence type="ECO:0000256" key="10">
    <source>
        <dbReference type="ARBA" id="ARBA00023065"/>
    </source>
</evidence>
<dbReference type="Proteomes" id="UP000070646">
    <property type="component" value="Unassembled WGS sequence"/>
</dbReference>
<keyword evidence="9 14" id="KW-1133">Transmembrane helix</keyword>
<dbReference type="Gene3D" id="1.20.1720.10">
    <property type="entry name" value="Multidrug resistance protein D"/>
    <property type="match status" value="1"/>
</dbReference>
<dbReference type="GO" id="GO:0015297">
    <property type="term" value="F:antiporter activity"/>
    <property type="evidence" value="ECO:0007669"/>
    <property type="project" value="UniProtKB-KW"/>
</dbReference>
<keyword evidence="5" id="KW-0050">Antiport</keyword>
<dbReference type="Gene3D" id="1.20.1250.20">
    <property type="entry name" value="MFS general substrate transporter like domains"/>
    <property type="match status" value="1"/>
</dbReference>
<dbReference type="PANTHER" id="PTHR23501">
    <property type="entry name" value="MAJOR FACILITATOR SUPERFAMILY"/>
    <property type="match status" value="1"/>
</dbReference>
<dbReference type="PATRIC" id="fig|1502.174.peg.2385"/>
<feature type="transmembrane region" description="Helical" evidence="14">
    <location>
        <begin position="400"/>
        <end position="420"/>
    </location>
</feature>
<evidence type="ECO:0000256" key="3">
    <source>
        <dbReference type="ARBA" id="ARBA00007520"/>
    </source>
</evidence>
<keyword evidence="11 14" id="KW-0472">Membrane</keyword>
<reference evidence="16 17" key="1">
    <citation type="submission" date="2016-01" db="EMBL/GenBank/DDBJ databases">
        <authorList>
            <person name="Oliw E.H."/>
        </authorList>
    </citation>
    <scope>NUCLEOTIDE SEQUENCE [LARGE SCALE GENOMIC DNA]</scope>
    <source>
        <strain evidence="16 17">MJR7757A</strain>
    </source>
</reference>
<keyword evidence="10" id="KW-0406">Ion transport</keyword>
<sequence length="469" mass="51742">MKKEKRGFKMDVSINTLENVEEVKIKKAVPAVLALMIFALVIDNSFKIISPDLAKAFNISATAVSWQVTLAGLVIGIGAVVYASLSDSISVRTLLVLGIILICVGSLLGFIFQKSFLIIVISRIIQSAGLGSAETLYVIFIAKYFKESEHKKYLGFSTSSYAISQVIGTITGGYISTYLSWQVLFLIPLLTLVILPFILKYIPKEKAKAGNVDFIGFILVATVAATLMIFVSGFQWGVFIGFIVALVLFLIYISKNENAFISIKFFTNRNFISVLLVAFVIYSVQLAFIFMFPFLVESIYNYRLDQISLLLVPSYVLAATVGALSGKVSKRIGSKQCIQMAIIGIIISLVLGALFVKTSVLVFIFIMILFSSSFALMYAPMIDTLTRTIPKEKTGTAIGFYNFCLNIATSIGITYVAIFMETKYLGKNFTGLFNDSIAIQYSNVLLVLAVISLVAFVLYWTLIGRREKK</sequence>
<dbReference type="GO" id="GO:0046677">
    <property type="term" value="P:response to antibiotic"/>
    <property type="evidence" value="ECO:0007669"/>
    <property type="project" value="UniProtKB-KW"/>
</dbReference>
<keyword evidence="7 14" id="KW-0812">Transmembrane</keyword>
<name>A0A133MX05_CLOPF</name>
<accession>A0A133MX05</accession>
<dbReference type="AlphaFoldDB" id="A0A133MX05"/>
<keyword evidence="4" id="KW-0813">Transport</keyword>
<comment type="similarity">
    <text evidence="3">Belongs to the major facilitator superfamily. TCR/Tet family.</text>
</comment>
<dbReference type="InterPro" id="IPR020846">
    <property type="entry name" value="MFS_dom"/>
</dbReference>
<feature type="transmembrane region" description="Helical" evidence="14">
    <location>
        <begin position="118"/>
        <end position="141"/>
    </location>
</feature>
<comment type="subcellular location">
    <subcellularLocation>
        <location evidence="2">Cell membrane</location>
        <topology evidence="2">Multi-pass membrane protein</topology>
    </subcellularLocation>
</comment>
<keyword evidence="12" id="KW-0046">Antibiotic resistance</keyword>
<feature type="transmembrane region" description="Helical" evidence="14">
    <location>
        <begin position="66"/>
        <end position="85"/>
    </location>
</feature>
<gene>
    <name evidence="16" type="ORF">HMPREF3222_02370</name>
</gene>
<evidence type="ECO:0000256" key="9">
    <source>
        <dbReference type="ARBA" id="ARBA00022989"/>
    </source>
</evidence>
<dbReference type="GO" id="GO:1902600">
    <property type="term" value="P:proton transmembrane transport"/>
    <property type="evidence" value="ECO:0007669"/>
    <property type="project" value="UniProtKB-KW"/>
</dbReference>
<evidence type="ECO:0000256" key="11">
    <source>
        <dbReference type="ARBA" id="ARBA00023136"/>
    </source>
</evidence>
<evidence type="ECO:0000256" key="5">
    <source>
        <dbReference type="ARBA" id="ARBA00022449"/>
    </source>
</evidence>
<keyword evidence="8" id="KW-0375">Hydrogen ion transport</keyword>
<dbReference type="PANTHER" id="PTHR23501:SF188">
    <property type="entry name" value="TETRACYCLINE RESISTANCE PROTEIN"/>
    <property type="match status" value="1"/>
</dbReference>
<evidence type="ECO:0000256" key="7">
    <source>
        <dbReference type="ARBA" id="ARBA00022692"/>
    </source>
</evidence>
<evidence type="ECO:0000256" key="2">
    <source>
        <dbReference type="ARBA" id="ARBA00004651"/>
    </source>
</evidence>
<feature type="transmembrane region" description="Helical" evidence="14">
    <location>
        <begin position="94"/>
        <end position="112"/>
    </location>
</feature>
<organism evidence="16 17">
    <name type="scientific">Clostridium perfringens</name>
    <dbReference type="NCBI Taxonomy" id="1502"/>
    <lineage>
        <taxon>Bacteria</taxon>
        <taxon>Bacillati</taxon>
        <taxon>Bacillota</taxon>
        <taxon>Clostridia</taxon>
        <taxon>Eubacteriales</taxon>
        <taxon>Clostridiaceae</taxon>
        <taxon>Clostridium</taxon>
    </lineage>
</organism>
<evidence type="ECO:0000259" key="15">
    <source>
        <dbReference type="PROSITE" id="PS50850"/>
    </source>
</evidence>
<feature type="domain" description="Major facilitator superfamily (MFS) profile" evidence="15">
    <location>
        <begin position="27"/>
        <end position="467"/>
    </location>
</feature>
<dbReference type="GO" id="GO:0005886">
    <property type="term" value="C:plasma membrane"/>
    <property type="evidence" value="ECO:0007669"/>
    <property type="project" value="UniProtKB-SubCell"/>
</dbReference>
<feature type="transmembrane region" description="Helical" evidence="14">
    <location>
        <begin position="307"/>
        <end position="325"/>
    </location>
</feature>
<keyword evidence="6" id="KW-1003">Cell membrane</keyword>
<proteinExistence type="inferred from homology"/>
<comment type="function">
    <text evidence="1">Resistance to tetracycline by an active tetracycline efflux. This is an energy-dependent process that decreases the accumulation of the antibiotic in whole cells. This protein functions as a metal-tetracycline/H(+) antiporter.</text>
</comment>
<dbReference type="PROSITE" id="PS50850">
    <property type="entry name" value="MFS"/>
    <property type="match status" value="1"/>
</dbReference>
<dbReference type="Pfam" id="PF07690">
    <property type="entry name" value="MFS_1"/>
    <property type="match status" value="1"/>
</dbReference>
<feature type="transmembrane region" description="Helical" evidence="14">
    <location>
        <begin position="440"/>
        <end position="462"/>
    </location>
</feature>
<evidence type="ECO:0000256" key="8">
    <source>
        <dbReference type="ARBA" id="ARBA00022781"/>
    </source>
</evidence>
<protein>
    <recommendedName>
        <fullName evidence="13">Tetracycline resistance protein</fullName>
    </recommendedName>
</protein>
<comment type="caution">
    <text evidence="16">The sequence shown here is derived from an EMBL/GenBank/DDBJ whole genome shotgun (WGS) entry which is preliminary data.</text>
</comment>
<evidence type="ECO:0000256" key="14">
    <source>
        <dbReference type="SAM" id="Phobius"/>
    </source>
</evidence>
<dbReference type="SUPFAM" id="SSF103473">
    <property type="entry name" value="MFS general substrate transporter"/>
    <property type="match status" value="1"/>
</dbReference>
<evidence type="ECO:0000313" key="16">
    <source>
        <dbReference type="EMBL" id="KXA08575.1"/>
    </source>
</evidence>
<feature type="transmembrane region" description="Helical" evidence="14">
    <location>
        <begin position="181"/>
        <end position="199"/>
    </location>
</feature>
<evidence type="ECO:0000256" key="1">
    <source>
        <dbReference type="ARBA" id="ARBA00003279"/>
    </source>
</evidence>
<dbReference type="InterPro" id="IPR011701">
    <property type="entry name" value="MFS"/>
</dbReference>
<evidence type="ECO:0000256" key="12">
    <source>
        <dbReference type="ARBA" id="ARBA00023251"/>
    </source>
</evidence>
<feature type="transmembrane region" description="Helical" evidence="14">
    <location>
        <begin position="274"/>
        <end position="295"/>
    </location>
</feature>
<dbReference type="EMBL" id="LRPU01000138">
    <property type="protein sequence ID" value="KXA08575.1"/>
    <property type="molecule type" value="Genomic_DNA"/>
</dbReference>
<feature type="transmembrane region" description="Helical" evidence="14">
    <location>
        <begin position="211"/>
        <end position="230"/>
    </location>
</feature>
<feature type="transmembrane region" description="Helical" evidence="14">
    <location>
        <begin position="153"/>
        <end position="175"/>
    </location>
</feature>
<feature type="transmembrane region" description="Helical" evidence="14">
    <location>
        <begin position="236"/>
        <end position="253"/>
    </location>
</feature>
<evidence type="ECO:0000256" key="4">
    <source>
        <dbReference type="ARBA" id="ARBA00022448"/>
    </source>
</evidence>
<feature type="transmembrane region" description="Helical" evidence="14">
    <location>
        <begin position="337"/>
        <end position="355"/>
    </location>
</feature>
<dbReference type="InterPro" id="IPR036259">
    <property type="entry name" value="MFS_trans_sf"/>
</dbReference>
<feature type="transmembrane region" description="Helical" evidence="14">
    <location>
        <begin position="361"/>
        <end position="379"/>
    </location>
</feature>
<evidence type="ECO:0000313" key="17">
    <source>
        <dbReference type="Proteomes" id="UP000070646"/>
    </source>
</evidence>
<dbReference type="PRINTS" id="PR01036">
    <property type="entry name" value="TCRTETB"/>
</dbReference>